<reference evidence="2" key="2">
    <citation type="submission" date="2020-09" db="EMBL/GenBank/DDBJ databases">
        <authorList>
            <person name="Sun Q."/>
            <person name="Ohkuma M."/>
        </authorList>
    </citation>
    <scope>NUCLEOTIDE SEQUENCE</scope>
    <source>
        <strain evidence="2">JCM 4834</strain>
    </source>
</reference>
<protein>
    <submittedName>
        <fullName evidence="2">Uncharacterized protein</fullName>
    </submittedName>
</protein>
<dbReference type="Proteomes" id="UP000634660">
    <property type="component" value="Unassembled WGS sequence"/>
</dbReference>
<dbReference type="EMBL" id="BMVX01000038">
    <property type="protein sequence ID" value="GGZ94898.1"/>
    <property type="molecule type" value="Genomic_DNA"/>
</dbReference>
<reference evidence="2" key="1">
    <citation type="journal article" date="2014" name="Int. J. Syst. Evol. Microbiol.">
        <title>Complete genome sequence of Corynebacterium casei LMG S-19264T (=DSM 44701T), isolated from a smear-ripened cheese.</title>
        <authorList>
            <consortium name="US DOE Joint Genome Institute (JGI-PGF)"/>
            <person name="Walter F."/>
            <person name="Albersmeier A."/>
            <person name="Kalinowski J."/>
            <person name="Ruckert C."/>
        </authorList>
    </citation>
    <scope>NUCLEOTIDE SEQUENCE</scope>
    <source>
        <strain evidence="2">JCM 4834</strain>
    </source>
</reference>
<comment type="caution">
    <text evidence="2">The sequence shown here is derived from an EMBL/GenBank/DDBJ whole genome shotgun (WGS) entry which is preliminary data.</text>
</comment>
<sequence length="95" mass="10050">MGAELTLRGTPRTESPEKIPPDTDLVSDDGCIFGVGLAFTPVALRRTVDGTPGEVEHPLLVVEEDRDGQGGSTVGQVDAPGHFVAQFEDVCEESQ</sequence>
<evidence type="ECO:0000313" key="3">
    <source>
        <dbReference type="Proteomes" id="UP000634660"/>
    </source>
</evidence>
<name>A0A918RDJ2_9ACTN</name>
<proteinExistence type="predicted"/>
<accession>A0A918RDJ2</accession>
<feature type="region of interest" description="Disordered" evidence="1">
    <location>
        <begin position="1"/>
        <end position="25"/>
    </location>
</feature>
<gene>
    <name evidence="2" type="ORF">GCM10010371_63430</name>
</gene>
<organism evidence="2 3">
    <name type="scientific">Streptomyces subrutilus</name>
    <dbReference type="NCBI Taxonomy" id="36818"/>
    <lineage>
        <taxon>Bacteria</taxon>
        <taxon>Bacillati</taxon>
        <taxon>Actinomycetota</taxon>
        <taxon>Actinomycetes</taxon>
        <taxon>Kitasatosporales</taxon>
        <taxon>Streptomycetaceae</taxon>
        <taxon>Streptomyces</taxon>
    </lineage>
</organism>
<evidence type="ECO:0000313" key="2">
    <source>
        <dbReference type="EMBL" id="GGZ94898.1"/>
    </source>
</evidence>
<dbReference type="AlphaFoldDB" id="A0A918RDJ2"/>
<evidence type="ECO:0000256" key="1">
    <source>
        <dbReference type="SAM" id="MobiDB-lite"/>
    </source>
</evidence>